<dbReference type="EMBL" id="OC925370">
    <property type="protein sequence ID" value="CAD7656099.1"/>
    <property type="molecule type" value="Genomic_DNA"/>
</dbReference>
<accession>A0A7R9M9H3</accession>
<dbReference type="GO" id="GO:0006624">
    <property type="term" value="P:vacuolar protein processing"/>
    <property type="evidence" value="ECO:0007669"/>
    <property type="project" value="TreeGrafter"/>
</dbReference>
<dbReference type="OrthoDB" id="192611at2759"/>
<dbReference type="Pfam" id="PF20985">
    <property type="entry name" value="Legum_prodom"/>
    <property type="match status" value="1"/>
</dbReference>
<reference evidence="9" key="1">
    <citation type="submission" date="2020-11" db="EMBL/GenBank/DDBJ databases">
        <authorList>
            <person name="Tran Van P."/>
        </authorList>
    </citation>
    <scope>NUCLEOTIDE SEQUENCE</scope>
</reference>
<evidence type="ECO:0000256" key="5">
    <source>
        <dbReference type="ARBA" id="ARBA00022729"/>
    </source>
</evidence>
<evidence type="ECO:0000256" key="4">
    <source>
        <dbReference type="ARBA" id="ARBA00022670"/>
    </source>
</evidence>
<keyword evidence="5" id="KW-0732">Signal</keyword>
<name>A0A7R9M9H3_9ACAR</name>
<dbReference type="PRINTS" id="PR00776">
    <property type="entry name" value="HEMOGLOBNASE"/>
</dbReference>
<dbReference type="CDD" id="cd21115">
    <property type="entry name" value="legumain_C"/>
    <property type="match status" value="1"/>
</dbReference>
<keyword evidence="7" id="KW-0788">Thiol protease</keyword>
<keyword evidence="10" id="KW-1185">Reference proteome</keyword>
<evidence type="ECO:0000256" key="3">
    <source>
        <dbReference type="ARBA" id="ARBA00012628"/>
    </source>
</evidence>
<evidence type="ECO:0000313" key="9">
    <source>
        <dbReference type="EMBL" id="CAD7656099.1"/>
    </source>
</evidence>
<organism evidence="9">
    <name type="scientific">Oppiella nova</name>
    <dbReference type="NCBI Taxonomy" id="334625"/>
    <lineage>
        <taxon>Eukaryota</taxon>
        <taxon>Metazoa</taxon>
        <taxon>Ecdysozoa</taxon>
        <taxon>Arthropoda</taxon>
        <taxon>Chelicerata</taxon>
        <taxon>Arachnida</taxon>
        <taxon>Acari</taxon>
        <taxon>Acariformes</taxon>
        <taxon>Sarcoptiformes</taxon>
        <taxon>Oribatida</taxon>
        <taxon>Brachypylina</taxon>
        <taxon>Oppioidea</taxon>
        <taxon>Oppiidae</taxon>
        <taxon>Oppiella</taxon>
    </lineage>
</organism>
<proteinExistence type="inferred from homology"/>
<evidence type="ECO:0000256" key="7">
    <source>
        <dbReference type="ARBA" id="ARBA00022807"/>
    </source>
</evidence>
<feature type="domain" description="Legumain prodomain" evidence="8">
    <location>
        <begin position="114"/>
        <end position="156"/>
    </location>
</feature>
<evidence type="ECO:0000259" key="8">
    <source>
        <dbReference type="Pfam" id="PF20985"/>
    </source>
</evidence>
<dbReference type="Pfam" id="PF01650">
    <property type="entry name" value="Peptidase_C13"/>
    <property type="match status" value="2"/>
</dbReference>
<feature type="non-terminal residue" evidence="9">
    <location>
        <position position="1"/>
    </location>
</feature>
<dbReference type="AlphaFoldDB" id="A0A7R9M9H3"/>
<evidence type="ECO:0000256" key="6">
    <source>
        <dbReference type="ARBA" id="ARBA00022801"/>
    </source>
</evidence>
<dbReference type="GO" id="GO:0005773">
    <property type="term" value="C:vacuole"/>
    <property type="evidence" value="ECO:0007669"/>
    <property type="project" value="GOC"/>
</dbReference>
<evidence type="ECO:0000313" key="10">
    <source>
        <dbReference type="Proteomes" id="UP000728032"/>
    </source>
</evidence>
<dbReference type="PANTHER" id="PTHR12000:SF42">
    <property type="entry name" value="LEGUMAIN"/>
    <property type="match status" value="1"/>
</dbReference>
<keyword evidence="4" id="KW-0645">Protease</keyword>
<dbReference type="InterPro" id="IPR048501">
    <property type="entry name" value="Legum_prodom"/>
</dbReference>
<evidence type="ECO:0000256" key="2">
    <source>
        <dbReference type="ARBA" id="ARBA00009941"/>
    </source>
</evidence>
<protein>
    <recommendedName>
        <fullName evidence="3">legumain</fullName>
        <ecNumber evidence="3">3.4.22.34</ecNumber>
    </recommendedName>
</protein>
<gene>
    <name evidence="9" type="ORF">ONB1V03_LOCUS12739</name>
</gene>
<dbReference type="InterPro" id="IPR001096">
    <property type="entry name" value="Peptidase_C13"/>
</dbReference>
<comment type="similarity">
    <text evidence="2">Belongs to the peptidase C13 family.</text>
</comment>
<dbReference type="EC" id="3.4.22.34" evidence="3"/>
<dbReference type="Gene3D" id="3.40.50.1460">
    <property type="match status" value="2"/>
</dbReference>
<dbReference type="Proteomes" id="UP000728032">
    <property type="component" value="Unassembled WGS sequence"/>
</dbReference>
<keyword evidence="6" id="KW-0378">Hydrolase</keyword>
<dbReference type="GO" id="GO:0004197">
    <property type="term" value="F:cysteine-type endopeptidase activity"/>
    <property type="evidence" value="ECO:0007669"/>
    <property type="project" value="UniProtKB-EC"/>
</dbReference>
<sequence>MEEAEQATDTTTLEDQFQWTKTKTTKSHVQHYGDLSIAKLPLSQFLGKRKSATPVTRSNSRTAVDNKDVPLAMAKGEDLENLVKGRQFLDTHFAAYVNSVEHLVNGDVLNTRSELNNRECYHKFVDTFHDQCMNIAQNSYVLGKLQTFVNICEQSSPAGAEAALTQLADIYHAYQIVKANGIPDENIIVFHYDDIANNKENKYPGKVFNNPDHKDVYHGVPKDYTGDDVTPQNFLKALLGDKDLESSGKKVLNSGPNDNVFVFFDDHGGVDLVAFPKTYLYGENLTSTLKEMHTQKKYNKLVFYIEACEAGSMFEKLLPTDINIYATTASSPNESSYAWYDDTELGTYLGDEYSIHWMEEAEQATDTTTLEDQFQWTKTKTTLSHVQHYGDLSIA</sequence>
<dbReference type="FunFam" id="3.40.50.1460:FF:000006">
    <property type="entry name" value="Legumain"/>
    <property type="match status" value="1"/>
</dbReference>
<dbReference type="EMBL" id="CAJPVJ010010545">
    <property type="protein sequence ID" value="CAG2173286.1"/>
    <property type="molecule type" value="Genomic_DNA"/>
</dbReference>
<comment type="catalytic activity">
    <reaction evidence="1">
        <text>Hydrolysis of proteins and small molecule substrates at -Asn-|-Xaa- bonds.</text>
        <dbReference type="EC" id="3.4.22.34"/>
    </reaction>
</comment>
<dbReference type="PANTHER" id="PTHR12000">
    <property type="entry name" value="HEMOGLOBINASE FAMILY MEMBER"/>
    <property type="match status" value="1"/>
</dbReference>
<dbReference type="GO" id="GO:0051603">
    <property type="term" value="P:proteolysis involved in protein catabolic process"/>
    <property type="evidence" value="ECO:0007669"/>
    <property type="project" value="TreeGrafter"/>
</dbReference>
<evidence type="ECO:0000256" key="1">
    <source>
        <dbReference type="ARBA" id="ARBA00000810"/>
    </source>
</evidence>